<comment type="subcellular location">
    <subcellularLocation>
        <location evidence="1">Cell envelope</location>
    </subcellularLocation>
</comment>
<dbReference type="RefSeq" id="WP_344973931.1">
    <property type="nucleotide sequence ID" value="NZ_BAABFN010000001.1"/>
</dbReference>
<dbReference type="SUPFAM" id="SSF48230">
    <property type="entry name" value="Chondroitin AC/alginate lyase"/>
    <property type="match status" value="1"/>
</dbReference>
<dbReference type="EMBL" id="BAABFN010000001">
    <property type="protein sequence ID" value="GAA4300811.1"/>
    <property type="molecule type" value="Genomic_DNA"/>
</dbReference>
<reference evidence="4" key="1">
    <citation type="journal article" date="2019" name="Int. J. Syst. Evol. Microbiol.">
        <title>The Global Catalogue of Microorganisms (GCM) 10K type strain sequencing project: providing services to taxonomists for standard genome sequencing and annotation.</title>
        <authorList>
            <consortium name="The Broad Institute Genomics Platform"/>
            <consortium name="The Broad Institute Genome Sequencing Center for Infectious Disease"/>
            <person name="Wu L."/>
            <person name="Ma J."/>
        </authorList>
    </citation>
    <scope>NUCLEOTIDE SEQUENCE [LARGE SCALE GENOMIC DNA]</scope>
    <source>
        <strain evidence="4">JCM 17664</strain>
    </source>
</reference>
<comment type="caution">
    <text evidence="3">The sequence shown here is derived from an EMBL/GenBank/DDBJ whole genome shotgun (WGS) entry which is preliminary data.</text>
</comment>
<proteinExistence type="predicted"/>
<dbReference type="Gene3D" id="1.50.10.100">
    <property type="entry name" value="Chondroitin AC/alginate lyase"/>
    <property type="match status" value="1"/>
</dbReference>
<dbReference type="Proteomes" id="UP001501207">
    <property type="component" value="Unassembled WGS sequence"/>
</dbReference>
<gene>
    <name evidence="3" type="ORF">GCM10023143_02140</name>
</gene>
<dbReference type="InterPro" id="IPR012480">
    <property type="entry name" value="Hepar_II_III_C"/>
</dbReference>
<dbReference type="Pfam" id="PF07940">
    <property type="entry name" value="Hepar_II_III_C"/>
    <property type="match status" value="1"/>
</dbReference>
<evidence type="ECO:0000256" key="1">
    <source>
        <dbReference type="ARBA" id="ARBA00004196"/>
    </source>
</evidence>
<evidence type="ECO:0000313" key="3">
    <source>
        <dbReference type="EMBL" id="GAA4300811.1"/>
    </source>
</evidence>
<organism evidence="3 4">
    <name type="scientific">Compostibacter hankyongensis</name>
    <dbReference type="NCBI Taxonomy" id="1007089"/>
    <lineage>
        <taxon>Bacteria</taxon>
        <taxon>Pseudomonadati</taxon>
        <taxon>Bacteroidota</taxon>
        <taxon>Chitinophagia</taxon>
        <taxon>Chitinophagales</taxon>
        <taxon>Chitinophagaceae</taxon>
        <taxon>Compostibacter</taxon>
    </lineage>
</organism>
<dbReference type="InterPro" id="IPR008929">
    <property type="entry name" value="Chondroitin_lyas"/>
</dbReference>
<dbReference type="Gene3D" id="2.70.98.70">
    <property type="match status" value="1"/>
</dbReference>
<name>A0ABP8FD86_9BACT</name>
<feature type="domain" description="Heparinase II/III-like C-terminal" evidence="2">
    <location>
        <begin position="437"/>
        <end position="531"/>
    </location>
</feature>
<protein>
    <submittedName>
        <fullName evidence="3">Heparinase II/III family protein</fullName>
    </submittedName>
</protein>
<evidence type="ECO:0000259" key="2">
    <source>
        <dbReference type="Pfam" id="PF07940"/>
    </source>
</evidence>
<keyword evidence="4" id="KW-1185">Reference proteome</keyword>
<evidence type="ECO:0000313" key="4">
    <source>
        <dbReference type="Proteomes" id="UP001501207"/>
    </source>
</evidence>
<sequence>MRKRILLWLIAALIFSPGRKLLAQRNWLAGSTTETALASGLAHIESWRKTEKENIRQLLGRLPDTVRQTLISRSEKDLDYAWPNLPATVFLQFGQNGNRTNYQNMREARRRVLNELVIGELLERKGRFIPQIVNGVWAICEESTWAYPAHLSLQKKYSPLPYPGEDIIDLGAATTSSQLAWIWFLLKDTLAAVSPVIPGRIVYELERRIVTPYLGRDDFWWMGLHGQSVNNWNPWVNGNVLLSALLVEKEDARLTATVYKTMQSVDKFINQYPEDGGCDEGPSYWTMAGGALIRYLQWLDDATAGKVRITDRPLIGNMGRYIYKLNIGGNAFVDFADAHPETTPDITAVFTFGQACRDEDLKSFAAYFASQDGSAAGQFSHMQGNLDRFISYLQIFPEIQQATPRQPLPKTAWLPDLQVLTVRRQAGSAEGLFLAAKGGTNDESHNHNDVGNFIIYADGKPAVIDIGVGTYTRQTFSKDRYKIFTMQSAWHNLPTINGVMQRQGKDFRARNVHFSEGRSKTALSMDISGAYPEAAGVDSWIRSLTFGGDRITLREKYALKEYKQPFTLSLITPLQATVKGSDIILKSEDNSYGLKIRYDPRQFEVKIEDRKLDDPSLIHAWGSSLRRLLLISRKHDLKGGYSLVFEKG</sequence>
<accession>A0ABP8FD86</accession>